<evidence type="ECO:0000313" key="8">
    <source>
        <dbReference type="EMBL" id="QFW03935.1"/>
    </source>
</evidence>
<dbReference type="EMBL" id="KY274516">
    <property type="protein sequence ID" value="ARK02250.1"/>
    <property type="molecule type" value="Genomic_DNA"/>
</dbReference>
<evidence type="ECO:0000313" key="9">
    <source>
        <dbReference type="EMBL" id="QFW36624.1"/>
    </source>
</evidence>
<name>A0A1W6G1Q2_9BETA</name>
<organism evidence="3">
    <name type="scientific">Human betaherpesvirus 6</name>
    <dbReference type="NCBI Taxonomy" id="10368"/>
    <lineage>
        <taxon>Viruses</taxon>
        <taxon>Duplodnaviria</taxon>
        <taxon>Heunggongvirae</taxon>
        <taxon>Peploviricota</taxon>
        <taxon>Herviviricetes</taxon>
        <taxon>Herpesvirales</taxon>
        <taxon>Orthoherpesviridae</taxon>
        <taxon>Betaherpesvirinae</taxon>
        <taxon>Roseolovirus</taxon>
    </lineage>
</organism>
<dbReference type="EMBL" id="KY315544">
    <property type="protein sequence ID" value="QFX12957.1"/>
    <property type="molecule type" value="Genomic_DNA"/>
</dbReference>
<evidence type="ECO:0000313" key="11">
    <source>
        <dbReference type="EMBL" id="QFX12957.1"/>
    </source>
</evidence>
<dbReference type="EMBL" id="KY274524">
    <property type="protein sequence ID" value="QFV36024.1"/>
    <property type="molecule type" value="Genomic_DNA"/>
</dbReference>
<dbReference type="EMBL" id="KY290180">
    <property type="protein sequence ID" value="QFV45000.1"/>
    <property type="molecule type" value="Genomic_DNA"/>
</dbReference>
<proteinExistence type="predicted"/>
<evidence type="ECO:0000313" key="10">
    <source>
        <dbReference type="EMBL" id="QFW60898.1"/>
    </source>
</evidence>
<dbReference type="EMBL" id="KY315522">
    <property type="protein sequence ID" value="QFW36624.1"/>
    <property type="molecule type" value="Genomic_DNA"/>
</dbReference>
<accession>A0A1W6G1Q2</accession>
<dbReference type="EMBL" id="KY315528">
    <property type="protein sequence ID" value="ARM06705.1"/>
    <property type="molecule type" value="Genomic_DNA"/>
</dbReference>
<evidence type="ECO:0000313" key="5">
    <source>
        <dbReference type="EMBL" id="QFV36024.1"/>
    </source>
</evidence>
<dbReference type="EMBL" id="MF511175">
    <property type="protein sequence ID" value="AVQ94222.1"/>
    <property type="molecule type" value="Genomic_DNA"/>
</dbReference>
<dbReference type="EMBL" id="KY290212">
    <property type="protein sequence ID" value="QFW03935.1"/>
    <property type="molecule type" value="Genomic_DNA"/>
</dbReference>
<dbReference type="EMBL" id="KY315526">
    <property type="protein sequence ID" value="ARM06436.1"/>
    <property type="molecule type" value="Genomic_DNA"/>
</dbReference>
<dbReference type="EMBL" id="KY290193">
    <property type="protein sequence ID" value="QFV59619.1"/>
    <property type="molecule type" value="Genomic_DNA"/>
</dbReference>
<dbReference type="EMBL" id="KY315529">
    <property type="protein sequence ID" value="QFW60898.1"/>
    <property type="molecule type" value="Genomic_DNA"/>
</dbReference>
<evidence type="ECO:0000313" key="6">
    <source>
        <dbReference type="EMBL" id="QFV45000.1"/>
    </source>
</evidence>
<reference evidence="3" key="2">
    <citation type="journal article" date="2018" name="BMC Genomics">
        <title>Comparative genomic, transcriptomic, and proteomic reannotation of human herpesvirus 6.</title>
        <authorList>
            <person name="Greninger A.L."/>
            <person name="Knudsen G.M."/>
            <person name="Roychoudhury P."/>
            <person name="Hanson D.J."/>
            <person name="Sedlak R.H."/>
            <person name="Xie H."/>
            <person name="Guan J."/>
            <person name="Nguyen T."/>
            <person name="Peddu V."/>
            <person name="Boeckh M."/>
            <person name="Huang M.L."/>
            <person name="Cook L."/>
            <person name="Depledge D.P."/>
            <person name="Zerr D.M."/>
            <person name="Koelle D.M."/>
            <person name="Gantt S."/>
            <person name="Yoshikawa T."/>
            <person name="Caserta M."/>
            <person name="Hill J.A."/>
            <person name="Jerome K.R."/>
        </authorList>
    </citation>
    <scope>NUCLEOTIDE SEQUENCE</scope>
    <source>
        <strain evidence="3">HP12F5</strain>
        <strain evidence="10">HP12G6</strain>
        <strain evidence="9">HP2C10</strain>
        <strain evidence="1">HP30A9</strain>
        <strain evidence="5">HP38H8</strain>
        <strain evidence="6">HP67A4</strain>
        <strain evidence="2">HP6G12</strain>
        <strain evidence="11">HP83H7</strain>
        <strain evidence="7">NY-200</strain>
        <strain evidence="8">NY-379</strain>
    </source>
</reference>
<evidence type="ECO:0000313" key="1">
    <source>
        <dbReference type="EMBL" id="ARK02250.1"/>
    </source>
</evidence>
<evidence type="ECO:0000313" key="2">
    <source>
        <dbReference type="EMBL" id="ARM06436.1"/>
    </source>
</evidence>
<evidence type="ECO:0000313" key="7">
    <source>
        <dbReference type="EMBL" id="QFV59619.1"/>
    </source>
</evidence>
<sequence>MRTWAVGLDLAVRKQNAYGSNCFRLMVDWKQRMCIVCGSELLSVDPGEFLNFFWNLEKIWDLDAYSHSMVVYV</sequence>
<evidence type="ECO:0000313" key="4">
    <source>
        <dbReference type="EMBL" id="AVQ94222.1"/>
    </source>
</evidence>
<reference evidence="4" key="1">
    <citation type="submission" date="2017-07" db="EMBL/GenBank/DDBJ databases">
        <title>A rash of human herpesvirus 6 genomes.</title>
        <authorList>
            <person name="Greninger A.L."/>
            <person name="Hall Sedlak R."/>
            <person name="Roychoudhury P."/>
            <person name="Xie H."/>
            <person name="Guan J."/>
            <person name="Peddu V."/>
            <person name="Huang M.-L."/>
            <person name="Cook L."/>
            <person name="Yoshikawa T."/>
            <person name="Caserta M."/>
            <person name="Hill J.A."/>
            <person name="Jerome K.R."/>
        </authorList>
    </citation>
    <scope>NUCLEOTIDE SEQUENCE</scope>
    <source>
        <strain evidence="4">02-543-S1a</strain>
    </source>
</reference>
<evidence type="ECO:0000313" key="3">
    <source>
        <dbReference type="EMBL" id="ARM06705.1"/>
    </source>
</evidence>
<protein>
    <submittedName>
        <fullName evidence="3">Uncharacterized protein</fullName>
    </submittedName>
</protein>